<evidence type="ECO:0000313" key="2">
    <source>
        <dbReference type="Proteomes" id="UP001305779"/>
    </source>
</evidence>
<gene>
    <name evidence="1" type="ORF">PRZ48_008275</name>
</gene>
<keyword evidence="2" id="KW-1185">Reference proteome</keyword>
<organism evidence="1 2">
    <name type="scientific">Zasmidium cellare</name>
    <name type="common">Wine cellar mold</name>
    <name type="synonym">Racodium cellare</name>
    <dbReference type="NCBI Taxonomy" id="395010"/>
    <lineage>
        <taxon>Eukaryota</taxon>
        <taxon>Fungi</taxon>
        <taxon>Dikarya</taxon>
        <taxon>Ascomycota</taxon>
        <taxon>Pezizomycotina</taxon>
        <taxon>Dothideomycetes</taxon>
        <taxon>Dothideomycetidae</taxon>
        <taxon>Mycosphaerellales</taxon>
        <taxon>Mycosphaerellaceae</taxon>
        <taxon>Zasmidium</taxon>
    </lineage>
</organism>
<dbReference type="Proteomes" id="UP001305779">
    <property type="component" value="Unassembled WGS sequence"/>
</dbReference>
<sequence>MSDSESSSNETALAWRSGRALLKSYGSDLFSRLPKSKAIIIADPQQIEYEKIGAKTQQRPTDPTYRQDIAEKRLQSMMDAPVDFAKQRTKLKEHLPSLDFYGINIDGQTSAPK</sequence>
<proteinExistence type="predicted"/>
<comment type="caution">
    <text evidence="1">The sequence shown here is derived from an EMBL/GenBank/DDBJ whole genome shotgun (WGS) entry which is preliminary data.</text>
</comment>
<reference evidence="1 2" key="1">
    <citation type="journal article" date="2023" name="G3 (Bethesda)">
        <title>A chromosome-level genome assembly of Zasmidium syzygii isolated from banana leaves.</title>
        <authorList>
            <person name="van Westerhoven A.C."/>
            <person name="Mehrabi R."/>
            <person name="Talebi R."/>
            <person name="Steentjes M.B.F."/>
            <person name="Corcolon B."/>
            <person name="Chong P.A."/>
            <person name="Kema G.H.J."/>
            <person name="Seidl M.F."/>
        </authorList>
    </citation>
    <scope>NUCLEOTIDE SEQUENCE [LARGE SCALE GENOMIC DNA]</scope>
    <source>
        <strain evidence="1 2">P124</strain>
    </source>
</reference>
<dbReference type="EMBL" id="JAXOVC010000006">
    <property type="protein sequence ID" value="KAK4500089.1"/>
    <property type="molecule type" value="Genomic_DNA"/>
</dbReference>
<protein>
    <submittedName>
        <fullName evidence="1">Uncharacterized protein</fullName>
    </submittedName>
</protein>
<accession>A0ABR0EF03</accession>
<evidence type="ECO:0000313" key="1">
    <source>
        <dbReference type="EMBL" id="KAK4500089.1"/>
    </source>
</evidence>
<name>A0ABR0EF03_ZASCE</name>